<dbReference type="Proteomes" id="UP001140217">
    <property type="component" value="Unassembled WGS sequence"/>
</dbReference>
<accession>A0A9W8HEA3</accession>
<protein>
    <recommendedName>
        <fullName evidence="8">Tetraspanin</fullName>
    </recommendedName>
</protein>
<evidence type="ECO:0000256" key="3">
    <source>
        <dbReference type="ARBA" id="ARBA00022989"/>
    </source>
</evidence>
<keyword evidence="2 5" id="KW-0812">Transmembrane</keyword>
<organism evidence="6 7">
    <name type="scientific">Coemansia javaensis</name>
    <dbReference type="NCBI Taxonomy" id="2761396"/>
    <lineage>
        <taxon>Eukaryota</taxon>
        <taxon>Fungi</taxon>
        <taxon>Fungi incertae sedis</taxon>
        <taxon>Zoopagomycota</taxon>
        <taxon>Kickxellomycotina</taxon>
        <taxon>Kickxellomycetes</taxon>
        <taxon>Kickxellales</taxon>
        <taxon>Kickxellaceae</taxon>
        <taxon>Coemansia</taxon>
    </lineage>
</organism>
<feature type="transmembrane region" description="Helical" evidence="5">
    <location>
        <begin position="46"/>
        <end position="66"/>
    </location>
</feature>
<dbReference type="AlphaFoldDB" id="A0A9W8HEA3"/>
<dbReference type="EMBL" id="JANBUL010000095">
    <property type="protein sequence ID" value="KAJ2781711.1"/>
    <property type="molecule type" value="Genomic_DNA"/>
</dbReference>
<dbReference type="InterPro" id="IPR018499">
    <property type="entry name" value="Tetraspanin/Peripherin"/>
</dbReference>
<feature type="transmembrane region" description="Helical" evidence="5">
    <location>
        <begin position="206"/>
        <end position="230"/>
    </location>
</feature>
<dbReference type="OrthoDB" id="2279611at2759"/>
<name>A0A9W8HEA3_9FUNG</name>
<evidence type="ECO:0000256" key="1">
    <source>
        <dbReference type="ARBA" id="ARBA00004141"/>
    </source>
</evidence>
<evidence type="ECO:0008006" key="8">
    <source>
        <dbReference type="Google" id="ProtNLM"/>
    </source>
</evidence>
<keyword evidence="3 5" id="KW-1133">Transmembrane helix</keyword>
<evidence type="ECO:0000256" key="2">
    <source>
        <dbReference type="ARBA" id="ARBA00022692"/>
    </source>
</evidence>
<sequence length="277" mass="30862">MDDLHPAEALQSMEALQSLGGAQSESLLDRRLLRADVARPSWSYKFWTLALFASGAIALALGIFYINATGEPHRAFVVTAYALRFYVFAGLYLSASALVGVYAALAPLPRKRLLHVYVGLLGLAIVIMVCASIWIWTGTLNINQYYGRMWRNDWPDEIKLMFQDQNQCCGYLGPADSPVASSSACSGDAHGCMYPVILYVMACHRYVYAGLICFSLVSLFSATTGMLLIIDCNAEQRVRRSLAHHWRRRVAERAARRTESFSSNATFPESRAGYYDQ</sequence>
<comment type="caution">
    <text evidence="6">The sequence shown here is derived from an EMBL/GenBank/DDBJ whole genome shotgun (WGS) entry which is preliminary data.</text>
</comment>
<proteinExistence type="predicted"/>
<reference evidence="6" key="1">
    <citation type="submission" date="2022-07" db="EMBL/GenBank/DDBJ databases">
        <title>Phylogenomic reconstructions and comparative analyses of Kickxellomycotina fungi.</title>
        <authorList>
            <person name="Reynolds N.K."/>
            <person name="Stajich J.E."/>
            <person name="Barry K."/>
            <person name="Grigoriev I.V."/>
            <person name="Crous P."/>
            <person name="Smith M.E."/>
        </authorList>
    </citation>
    <scope>NUCLEOTIDE SEQUENCE</scope>
    <source>
        <strain evidence="6">NBRC 105414</strain>
    </source>
</reference>
<evidence type="ECO:0000313" key="6">
    <source>
        <dbReference type="EMBL" id="KAJ2781711.1"/>
    </source>
</evidence>
<dbReference type="GO" id="GO:0016020">
    <property type="term" value="C:membrane"/>
    <property type="evidence" value="ECO:0007669"/>
    <property type="project" value="UniProtKB-SubCell"/>
</dbReference>
<feature type="transmembrane region" description="Helical" evidence="5">
    <location>
        <begin position="117"/>
        <end position="136"/>
    </location>
</feature>
<keyword evidence="7" id="KW-1185">Reference proteome</keyword>
<gene>
    <name evidence="6" type="ORF">H4R18_002716</name>
</gene>
<dbReference type="Pfam" id="PF00335">
    <property type="entry name" value="Tetraspanin"/>
    <property type="match status" value="1"/>
</dbReference>
<keyword evidence="4 5" id="KW-0472">Membrane</keyword>
<comment type="subcellular location">
    <subcellularLocation>
        <location evidence="1">Membrane</location>
        <topology evidence="1">Multi-pass membrane protein</topology>
    </subcellularLocation>
</comment>
<evidence type="ECO:0000313" key="7">
    <source>
        <dbReference type="Proteomes" id="UP001140217"/>
    </source>
</evidence>
<evidence type="ECO:0000256" key="5">
    <source>
        <dbReference type="SAM" id="Phobius"/>
    </source>
</evidence>
<evidence type="ECO:0000256" key="4">
    <source>
        <dbReference type="ARBA" id="ARBA00023136"/>
    </source>
</evidence>
<feature type="transmembrane region" description="Helical" evidence="5">
    <location>
        <begin position="86"/>
        <end position="105"/>
    </location>
</feature>